<protein>
    <submittedName>
        <fullName evidence="1">Uncharacterized protein</fullName>
    </submittedName>
</protein>
<dbReference type="Proteomes" id="UP000307841">
    <property type="component" value="Unassembled WGS sequence"/>
</dbReference>
<gene>
    <name evidence="1" type="ORF">E8L90_27005</name>
</gene>
<evidence type="ECO:0000313" key="2">
    <source>
        <dbReference type="Proteomes" id="UP000307841"/>
    </source>
</evidence>
<proteinExistence type="predicted"/>
<name>A0A4U2YF20_9BACL</name>
<dbReference type="EMBL" id="SZNK01000001">
    <property type="protein sequence ID" value="TKI58752.1"/>
    <property type="molecule type" value="Genomic_DNA"/>
</dbReference>
<dbReference type="OrthoDB" id="10019714at2"/>
<comment type="caution">
    <text evidence="1">The sequence shown here is derived from an EMBL/GenBank/DDBJ whole genome shotgun (WGS) entry which is preliminary data.</text>
</comment>
<sequence>MQYLREIENDPLLKSSYKKQMVEGMTRPTPPSSEATSLIPTLVDHLSKLQQKPIEVHSNNNLHVTVEDNRAVQVHMEGISNYASRTYNDRTLTPQQTVKMRQLE</sequence>
<dbReference type="AlphaFoldDB" id="A0A4U2YF20"/>
<reference evidence="1 2" key="1">
    <citation type="submission" date="2019-04" db="EMBL/GenBank/DDBJ databases">
        <title>Whole genome sequencing of Brevibacillus sp. TGS2-1.</title>
        <authorList>
            <person name="Choi A."/>
        </authorList>
    </citation>
    <scope>NUCLEOTIDE SEQUENCE [LARGE SCALE GENOMIC DNA]</scope>
    <source>
        <strain evidence="1 2">TGS2-1</strain>
    </source>
</reference>
<accession>A0A4U2YF20</accession>
<dbReference type="RefSeq" id="WP_137032359.1">
    <property type="nucleotide sequence ID" value="NZ_SZNK01000001.1"/>
</dbReference>
<organism evidence="1 2">
    <name type="scientific">Brevibacillus antibioticus</name>
    <dbReference type="NCBI Taxonomy" id="2570228"/>
    <lineage>
        <taxon>Bacteria</taxon>
        <taxon>Bacillati</taxon>
        <taxon>Bacillota</taxon>
        <taxon>Bacilli</taxon>
        <taxon>Bacillales</taxon>
        <taxon>Paenibacillaceae</taxon>
        <taxon>Brevibacillus</taxon>
    </lineage>
</organism>
<keyword evidence="2" id="KW-1185">Reference proteome</keyword>
<evidence type="ECO:0000313" key="1">
    <source>
        <dbReference type="EMBL" id="TKI58752.1"/>
    </source>
</evidence>